<dbReference type="SUPFAM" id="SSF49842">
    <property type="entry name" value="TNF-like"/>
    <property type="match status" value="1"/>
</dbReference>
<organism evidence="8">
    <name type="scientific">Darwinula stevensoni</name>
    <dbReference type="NCBI Taxonomy" id="69355"/>
    <lineage>
        <taxon>Eukaryota</taxon>
        <taxon>Metazoa</taxon>
        <taxon>Ecdysozoa</taxon>
        <taxon>Arthropoda</taxon>
        <taxon>Crustacea</taxon>
        <taxon>Oligostraca</taxon>
        <taxon>Ostracoda</taxon>
        <taxon>Podocopa</taxon>
        <taxon>Podocopida</taxon>
        <taxon>Darwinulocopina</taxon>
        <taxon>Darwinuloidea</taxon>
        <taxon>Darwinulidae</taxon>
        <taxon>Darwinula</taxon>
    </lineage>
</organism>
<evidence type="ECO:0000256" key="3">
    <source>
        <dbReference type="ARBA" id="ARBA00022729"/>
    </source>
</evidence>
<evidence type="ECO:0000256" key="1">
    <source>
        <dbReference type="ARBA" id="ARBA00004613"/>
    </source>
</evidence>
<keyword evidence="6" id="KW-0812">Transmembrane</keyword>
<feature type="coiled-coil region" evidence="4">
    <location>
        <begin position="759"/>
        <end position="807"/>
    </location>
</feature>
<evidence type="ECO:0000256" key="6">
    <source>
        <dbReference type="SAM" id="Phobius"/>
    </source>
</evidence>
<dbReference type="GO" id="GO:0005615">
    <property type="term" value="C:extracellular space"/>
    <property type="evidence" value="ECO:0007669"/>
    <property type="project" value="TreeGrafter"/>
</dbReference>
<dbReference type="SMART" id="SM00110">
    <property type="entry name" value="C1Q"/>
    <property type="match status" value="1"/>
</dbReference>
<feature type="domain" description="C1q" evidence="7">
    <location>
        <begin position="1162"/>
        <end position="1289"/>
    </location>
</feature>
<keyword evidence="6" id="KW-0472">Membrane</keyword>
<dbReference type="EMBL" id="LR900050">
    <property type="protein sequence ID" value="CAD7243956.1"/>
    <property type="molecule type" value="Genomic_DNA"/>
</dbReference>
<dbReference type="EMBL" id="CAJPEV010000533">
    <property type="protein sequence ID" value="CAG0886204.1"/>
    <property type="molecule type" value="Genomic_DNA"/>
</dbReference>
<dbReference type="Gene3D" id="1.20.5.170">
    <property type="match status" value="1"/>
</dbReference>
<feature type="compositionally biased region" description="Polar residues" evidence="5">
    <location>
        <begin position="587"/>
        <end position="596"/>
    </location>
</feature>
<accession>A0A7R9A5X1</accession>
<dbReference type="InterPro" id="IPR001073">
    <property type="entry name" value="C1q_dom"/>
</dbReference>
<sequence>MIQTAERTRPGKVWLPTSTRGAKPLRIPDPSLSSREEPPCLQSRHALLEGVTSSWGSLPRAFETYKHLESFVPDSVSGPRRKQLDFTRTGSRKPTIAFVNMTSLLCLFVSASIAFAKYGSGETLAIFGVESKDSNQGNTMSLLESRLSELAEDLALLKADAERLWQESEILRRENESLETRLEEELRERDETAEIRWNKDEKRIQYLEAIAQQIAPRTCQDLAEMGVNRTGTYLVDPDGALEGDPPIKVLCHMGTDPVTTVVLHDSMKADTEIDRCVDPGCYRRKIAYQASMKQMVALIDRSKSCDQRVKYDCFSAALRTGNIQHSWWVDRHGQPQHYWDGSNPARHVCKCGLTDSCIDSSLPCNCDAGMPRWESDSGAVADETALPVTELRFGGFEFEGQRANFTLGGLACRGEATGKDLPRNSASQRENPAESCASLRRAGNNHSGYHLIERKEGRLDIVSCRMDLKETDPEFQVETGASIGENVFVSRRLNRDETDELRVACGTPGLSVRLRLEKGGDVDVCLADAFRFLRHFFCIPRRIKSGAMLRVLSSGFYIEVRDLEVTKAFLALLDSPSHTIAQCRESPVTQRPNNLGDTHEPSRHTLGKPAAIDDVTPRPPRPLGPPRPPPPPPASPASPASPRRNVDRPRQHPIPRKGGTPRASVREVLRGSRLRASATETRLRKEAETAIEDECHFARPRSHRIAGIRFRTGKCNPGDIGEFVRVMTLNNGSGNFPMYGFRLADANSEEKMSNLDATTREHADQIAQLKASNENLRHDNKKLKHDHEALKHDHEALKRDLEALKSQLQEFLPEKGEKTKRNGVEARLQYLESIVMLQIMRTCASSAHQVPTHVVLQYALSQGGKTPHSPPPLPSHSPSLPHSLLLLLLLPKKAPRSCQALADLGMTKTGTYFVDPDGALVGDPPIQVFCDMKTDPVSTIVLHDSMKENTEIDRCDDPGCYVRNITYEASLKQMVSLIDQSQTCDQYIRYGCLSAALSTGGATQYAWWVDRHGQPQYYWHGWNSAVHVCKCGRIDDCIDNNLLCNCDAEAPQWESDSGTITNETALPITQLRFGGLQFKGQRANFTLGGLVCKGKASRDKIAGGKTSETEFPEVSCASLRRGGNRETGYHLIREKEGRLDVVLCRMELDEADPDFQVHTGARIAERGVYFDAYRNASTRSTDVITYEGTLVNLGDGMMPKIGIFTAPFPGIYAFHFHLSAQSNYEILVNLRRNEETQASLYSRSHANPGQSILLHLDEGDEVDAFLEKGQFTADANHVAHFVGYLLYPM</sequence>
<evidence type="ECO:0000256" key="4">
    <source>
        <dbReference type="SAM" id="Coils"/>
    </source>
</evidence>
<dbReference type="Proteomes" id="UP000677054">
    <property type="component" value="Unassembled WGS sequence"/>
</dbReference>
<evidence type="ECO:0000259" key="7">
    <source>
        <dbReference type="PROSITE" id="PS50871"/>
    </source>
</evidence>
<keyword evidence="4" id="KW-0175">Coiled coil</keyword>
<dbReference type="Gene3D" id="2.60.120.1000">
    <property type="match status" value="2"/>
</dbReference>
<feature type="coiled-coil region" evidence="4">
    <location>
        <begin position="140"/>
        <end position="195"/>
    </location>
</feature>
<evidence type="ECO:0000256" key="5">
    <source>
        <dbReference type="SAM" id="MobiDB-lite"/>
    </source>
</evidence>
<dbReference type="InterPro" id="IPR008983">
    <property type="entry name" value="Tumour_necrosis_fac-like_dom"/>
</dbReference>
<proteinExistence type="predicted"/>
<feature type="transmembrane region" description="Helical" evidence="6">
    <location>
        <begin position="96"/>
        <end position="116"/>
    </location>
</feature>
<dbReference type="InterPro" id="IPR036056">
    <property type="entry name" value="Fibrinogen-like_C"/>
</dbReference>
<dbReference type="InterPro" id="IPR050822">
    <property type="entry name" value="Cerebellin_Synaptic_Org"/>
</dbReference>
<dbReference type="Pfam" id="PF00386">
    <property type="entry name" value="C1q"/>
    <property type="match status" value="1"/>
</dbReference>
<dbReference type="SUPFAM" id="SSF56496">
    <property type="entry name" value="Fibrinogen C-terminal domain-like"/>
    <property type="match status" value="1"/>
</dbReference>
<keyword evidence="6" id="KW-1133">Transmembrane helix</keyword>
<comment type="subcellular location">
    <subcellularLocation>
        <location evidence="1">Secreted</location>
    </subcellularLocation>
</comment>
<evidence type="ECO:0000313" key="8">
    <source>
        <dbReference type="EMBL" id="CAD7243956.1"/>
    </source>
</evidence>
<keyword evidence="9" id="KW-1185">Reference proteome</keyword>
<name>A0A7R9A5X1_9CRUS</name>
<dbReference type="PANTHER" id="PTHR22923:SF62">
    <property type="entry name" value="CVP18"/>
    <property type="match status" value="1"/>
</dbReference>
<evidence type="ECO:0000256" key="2">
    <source>
        <dbReference type="ARBA" id="ARBA00022525"/>
    </source>
</evidence>
<dbReference type="PANTHER" id="PTHR22923">
    <property type="entry name" value="CEREBELLIN-RELATED"/>
    <property type="match status" value="1"/>
</dbReference>
<feature type="region of interest" description="Disordered" evidence="5">
    <location>
        <begin position="418"/>
        <end position="441"/>
    </location>
</feature>
<dbReference type="Gene3D" id="2.60.120.40">
    <property type="match status" value="1"/>
</dbReference>
<keyword evidence="2" id="KW-0964">Secreted</keyword>
<keyword evidence="3" id="KW-0732">Signal</keyword>
<feature type="region of interest" description="Disordered" evidence="5">
    <location>
        <begin position="583"/>
        <end position="665"/>
    </location>
</feature>
<protein>
    <recommendedName>
        <fullName evidence="7">C1q domain-containing protein</fullName>
    </recommendedName>
</protein>
<dbReference type="OrthoDB" id="9889709at2759"/>
<feature type="region of interest" description="Disordered" evidence="5">
    <location>
        <begin position="1"/>
        <end position="38"/>
    </location>
</feature>
<reference evidence="8" key="1">
    <citation type="submission" date="2020-11" db="EMBL/GenBank/DDBJ databases">
        <authorList>
            <person name="Tran Van P."/>
        </authorList>
    </citation>
    <scope>NUCLEOTIDE SEQUENCE</scope>
</reference>
<dbReference type="PROSITE" id="PS50871">
    <property type="entry name" value="C1Q"/>
    <property type="match status" value="1"/>
</dbReference>
<evidence type="ECO:0000313" key="9">
    <source>
        <dbReference type="Proteomes" id="UP000677054"/>
    </source>
</evidence>
<gene>
    <name evidence="8" type="ORF">DSTB1V02_LOCUS3862</name>
</gene>
<feature type="compositionally biased region" description="Pro residues" evidence="5">
    <location>
        <begin position="617"/>
        <end position="636"/>
    </location>
</feature>